<dbReference type="EMBL" id="HQ456392">
    <property type="protein sequence ID" value="AEP25504.1"/>
    <property type="molecule type" value="Genomic_DNA"/>
</dbReference>
<dbReference type="PANTHER" id="PTHR12526:SF630">
    <property type="entry name" value="GLYCOSYLTRANSFERASE"/>
    <property type="match status" value="1"/>
</dbReference>
<evidence type="ECO:0000313" key="4">
    <source>
        <dbReference type="EMBL" id="AEP25504.1"/>
    </source>
</evidence>
<feature type="domain" description="Glycosyl transferase family 1" evidence="1">
    <location>
        <begin position="177"/>
        <end position="311"/>
    </location>
</feature>
<dbReference type="Gene3D" id="3.40.50.2000">
    <property type="entry name" value="Glycogen Phosphorylase B"/>
    <property type="match status" value="2"/>
</dbReference>
<dbReference type="GO" id="GO:1901135">
    <property type="term" value="P:carbohydrate derivative metabolic process"/>
    <property type="evidence" value="ECO:0007669"/>
    <property type="project" value="UniProtKB-ARBA"/>
</dbReference>
<dbReference type="EMBL" id="HQ456391">
    <property type="protein sequence ID" value="AEP25484.1"/>
    <property type="molecule type" value="Genomic_DNA"/>
</dbReference>
<dbReference type="InterPro" id="IPR028098">
    <property type="entry name" value="Glyco_trans_4-like_N"/>
</dbReference>
<dbReference type="AlphaFoldDB" id="G4WJC2"/>
<protein>
    <submittedName>
        <fullName evidence="3">Putative glycosyl transferase</fullName>
    </submittedName>
</protein>
<reference evidence="3" key="1">
    <citation type="journal article" date="2011" name="Glycobiology">
        <title>Genetic analysis of the O-antigen gene clusters of Yersinia pseudotuberculosis O:6 and O:7.</title>
        <authorList>
            <person name="Cunneen M.M."/>
            <person name="Pacinelli E."/>
            <person name="Song W.C."/>
            <person name="Reeves P.R."/>
        </authorList>
    </citation>
    <scope>NUCLEOTIDE SEQUENCE</scope>
    <source>
        <strain evidence="3">H455/86</strain>
        <strain evidence="4">H720/86</strain>
    </source>
</reference>
<evidence type="ECO:0000259" key="2">
    <source>
        <dbReference type="Pfam" id="PF13439"/>
    </source>
</evidence>
<name>G4WJC2_YERPU</name>
<evidence type="ECO:0000259" key="1">
    <source>
        <dbReference type="Pfam" id="PF00534"/>
    </source>
</evidence>
<dbReference type="Pfam" id="PF00534">
    <property type="entry name" value="Glycos_transf_1"/>
    <property type="match status" value="1"/>
</dbReference>
<gene>
    <name evidence="3" type="primary">wbyX</name>
</gene>
<evidence type="ECO:0000313" key="3">
    <source>
        <dbReference type="EMBL" id="AEP25484.1"/>
    </source>
</evidence>
<organism evidence="3">
    <name type="scientific">Yersinia pseudotuberculosis</name>
    <dbReference type="NCBI Taxonomy" id="633"/>
    <lineage>
        <taxon>Bacteria</taxon>
        <taxon>Pseudomonadati</taxon>
        <taxon>Pseudomonadota</taxon>
        <taxon>Gammaproteobacteria</taxon>
        <taxon>Enterobacterales</taxon>
        <taxon>Yersiniaceae</taxon>
        <taxon>Yersinia</taxon>
    </lineage>
</organism>
<dbReference type="PANTHER" id="PTHR12526">
    <property type="entry name" value="GLYCOSYLTRANSFERASE"/>
    <property type="match status" value="1"/>
</dbReference>
<dbReference type="InterPro" id="IPR001296">
    <property type="entry name" value="Glyco_trans_1"/>
</dbReference>
<keyword evidence="3" id="KW-0808">Transferase</keyword>
<dbReference type="SUPFAM" id="SSF53756">
    <property type="entry name" value="UDP-Glycosyltransferase/glycogen phosphorylase"/>
    <property type="match status" value="1"/>
</dbReference>
<dbReference type="Pfam" id="PF13439">
    <property type="entry name" value="Glyco_transf_4"/>
    <property type="match status" value="1"/>
</dbReference>
<proteinExistence type="predicted"/>
<feature type="domain" description="Glycosyltransferase subfamily 4-like N-terminal" evidence="2">
    <location>
        <begin position="13"/>
        <end position="167"/>
    </location>
</feature>
<dbReference type="GO" id="GO:0016757">
    <property type="term" value="F:glycosyltransferase activity"/>
    <property type="evidence" value="ECO:0007669"/>
    <property type="project" value="InterPro"/>
</dbReference>
<sequence length="349" mass="39473">MPNIAFVITKSEVGGAQRWVLEQVKLFYRDYKVTLITSESGWLTESILCDKIIIIPQLKKMASFSAIYLMYKALKENNIDIVIASSANAGLYSRITRVFIKFRCIYVSHGWSCLYNGRFLKPIFCYVERLLSHLTDVIWCVSKSDELKATNEIGINKNKLVTLLNAITPLSPRDIRSCENKILFLGRLTHPKRPDLICRVVSSNPEYRLDVVGTGEYIDSLITEYVDFNNINFLGEIENFSAFNQYDVFVLTSDSEGLPMSALEAATAGVPLILSDVGGCNEVIDGNGLLISNSEISLSTALEDIFTNYDEFYTIAQNKKNKFDVNNKKEEYRKVILGDYLKGYNCTEI</sequence>
<accession>G4WJC2</accession>